<evidence type="ECO:0000313" key="2">
    <source>
        <dbReference type="Proteomes" id="UP000266016"/>
    </source>
</evidence>
<evidence type="ECO:0000313" key="1">
    <source>
        <dbReference type="EMBL" id="RID88572.1"/>
    </source>
</evidence>
<name>A0A398BEX7_9BACI</name>
<accession>A0A398BEX7</accession>
<sequence length="144" mass="16706">MKSFKLISLQLVNEKLQLIDIHLVDGLIINKEDRANTWLLEAIIPPEHYEELKHSLPREHENALIQAVITKKENDPAMFKTVLKTQKLIDGHISLLFVGHLQNTRSKYAELLLEDLVHKGFTGDLLIKEFKEKIRSRPKLTTHK</sequence>
<protein>
    <recommendedName>
        <fullName evidence="3">YwpF-like protein</fullName>
    </recommendedName>
</protein>
<dbReference type="Proteomes" id="UP000266016">
    <property type="component" value="Unassembled WGS sequence"/>
</dbReference>
<reference evidence="1 2" key="1">
    <citation type="submission" date="2018-08" db="EMBL/GenBank/DDBJ databases">
        <title>Bacillus jemisoniae sp. nov., Bacillus chryseoplanitiae sp. nov., Bacillus resnikiae sp. nov., and Bacillus frankliniae sp. nov., isolated from Viking spacecraft and associated surfaces.</title>
        <authorList>
            <person name="Seuylemezian A."/>
            <person name="Vaishampayan P."/>
        </authorList>
    </citation>
    <scope>NUCLEOTIDE SEQUENCE [LARGE SCALE GENOMIC DNA]</scope>
    <source>
        <strain evidence="1 2">MA001</strain>
    </source>
</reference>
<dbReference type="EMBL" id="QWVS01000004">
    <property type="protein sequence ID" value="RID88572.1"/>
    <property type="molecule type" value="Genomic_DNA"/>
</dbReference>
<dbReference type="AlphaFoldDB" id="A0A398BEX7"/>
<dbReference type="InterPro" id="IPR025573">
    <property type="entry name" value="YwpF"/>
</dbReference>
<gene>
    <name evidence="1" type="ORF">D1953_03355</name>
</gene>
<dbReference type="Pfam" id="PF14183">
    <property type="entry name" value="YwpF"/>
    <property type="match status" value="1"/>
</dbReference>
<keyword evidence="2" id="KW-1185">Reference proteome</keyword>
<organism evidence="1 2">
    <name type="scientific">Peribacillus asahii</name>
    <dbReference type="NCBI Taxonomy" id="228899"/>
    <lineage>
        <taxon>Bacteria</taxon>
        <taxon>Bacillati</taxon>
        <taxon>Bacillota</taxon>
        <taxon>Bacilli</taxon>
        <taxon>Bacillales</taxon>
        <taxon>Bacillaceae</taxon>
        <taxon>Peribacillus</taxon>
    </lineage>
</organism>
<proteinExistence type="predicted"/>
<dbReference type="RefSeq" id="WP_119115757.1">
    <property type="nucleotide sequence ID" value="NZ_QWVS01000004.1"/>
</dbReference>
<comment type="caution">
    <text evidence="1">The sequence shown here is derived from an EMBL/GenBank/DDBJ whole genome shotgun (WGS) entry which is preliminary data.</text>
</comment>
<evidence type="ECO:0008006" key="3">
    <source>
        <dbReference type="Google" id="ProtNLM"/>
    </source>
</evidence>